<sequence length="149" mass="16155">MDVSQMIIAFLVLKMNLQPISMKVLPNPNGCPSCPEGYFLKENCTITPDMKVGIRCAMCTNCSALDQETLTACSKTVDSVCGPKTKSLPPNMTLTGAENNATDFAPDQWIVPCIIVASLVLIILLSLFLILLPCWVPHQNKSEGNKVAL</sequence>
<organism evidence="4 5">
    <name type="scientific">Betta splendens</name>
    <name type="common">Siamese fighting fish</name>
    <dbReference type="NCBI Taxonomy" id="158456"/>
    <lineage>
        <taxon>Eukaryota</taxon>
        <taxon>Metazoa</taxon>
        <taxon>Chordata</taxon>
        <taxon>Craniata</taxon>
        <taxon>Vertebrata</taxon>
        <taxon>Euteleostomi</taxon>
        <taxon>Actinopterygii</taxon>
        <taxon>Neopterygii</taxon>
        <taxon>Teleostei</taxon>
        <taxon>Neoteleostei</taxon>
        <taxon>Acanthomorphata</taxon>
        <taxon>Anabantaria</taxon>
        <taxon>Anabantiformes</taxon>
        <taxon>Anabantoidei</taxon>
        <taxon>Osphronemidae</taxon>
        <taxon>Betta</taxon>
    </lineage>
</organism>
<name>A0A9W2XEG0_BETSP</name>
<feature type="domain" description="TNFR-Cys" evidence="3">
    <location>
        <begin position="33"/>
        <end position="81"/>
    </location>
</feature>
<dbReference type="PROSITE" id="PS50050">
    <property type="entry name" value="TNFR_NGFR_2"/>
    <property type="match status" value="1"/>
</dbReference>
<feature type="transmembrane region" description="Helical" evidence="2">
    <location>
        <begin position="109"/>
        <end position="136"/>
    </location>
</feature>
<dbReference type="OrthoDB" id="8984331at2759"/>
<keyword evidence="2" id="KW-0812">Transmembrane</keyword>
<reference evidence="5 6" key="1">
    <citation type="submission" date="2025-04" db="UniProtKB">
        <authorList>
            <consortium name="RefSeq"/>
        </authorList>
    </citation>
    <scope>IDENTIFICATION</scope>
</reference>
<dbReference type="RefSeq" id="XP_055360021.1">
    <property type="nucleotide sequence ID" value="XM_055504046.1"/>
</dbReference>
<keyword evidence="2" id="KW-0472">Membrane</keyword>
<evidence type="ECO:0000313" key="7">
    <source>
        <dbReference type="RefSeq" id="XP_055360021.1"/>
    </source>
</evidence>
<proteinExistence type="predicted"/>
<dbReference type="AlphaFoldDB" id="A0A9W2XEG0"/>
<evidence type="ECO:0000313" key="4">
    <source>
        <dbReference type="Proteomes" id="UP000515150"/>
    </source>
</evidence>
<dbReference type="InterPro" id="IPR001368">
    <property type="entry name" value="TNFR/NGFR_Cys_rich_reg"/>
</dbReference>
<gene>
    <name evidence="5 6 7" type="primary">LOC129603345</name>
</gene>
<feature type="repeat" description="TNFR-Cys" evidence="1">
    <location>
        <begin position="33"/>
        <end position="81"/>
    </location>
</feature>
<keyword evidence="4" id="KW-1185">Reference proteome</keyword>
<accession>A0A9W2XEG0</accession>
<comment type="caution">
    <text evidence="1">Lacks conserved residue(s) required for the propagation of feature annotation.</text>
</comment>
<dbReference type="RefSeq" id="XP_055360020.1">
    <property type="nucleotide sequence ID" value="XM_055504045.1"/>
</dbReference>
<keyword evidence="2" id="KW-1133">Transmembrane helix</keyword>
<dbReference type="RefSeq" id="XP_055360019.1">
    <property type="nucleotide sequence ID" value="XM_055504044.1"/>
</dbReference>
<protein>
    <submittedName>
        <fullName evidence="5 6">Uncharacterized protein LOC129603345 isoform X1</fullName>
    </submittedName>
</protein>
<evidence type="ECO:0000313" key="5">
    <source>
        <dbReference type="RefSeq" id="XP_055360019.1"/>
    </source>
</evidence>
<evidence type="ECO:0000256" key="2">
    <source>
        <dbReference type="SAM" id="Phobius"/>
    </source>
</evidence>
<dbReference type="KEGG" id="bspl:129603345"/>
<evidence type="ECO:0000313" key="6">
    <source>
        <dbReference type="RefSeq" id="XP_055360020.1"/>
    </source>
</evidence>
<dbReference type="Gene3D" id="2.10.50.10">
    <property type="entry name" value="Tumor Necrosis Factor Receptor, subunit A, domain 2"/>
    <property type="match status" value="1"/>
</dbReference>
<evidence type="ECO:0000259" key="3">
    <source>
        <dbReference type="PROSITE" id="PS50050"/>
    </source>
</evidence>
<dbReference type="Proteomes" id="UP000515150">
    <property type="component" value="Chromosome 17"/>
</dbReference>
<dbReference type="GeneID" id="129603345"/>
<evidence type="ECO:0000256" key="1">
    <source>
        <dbReference type="PROSITE-ProRule" id="PRU00206"/>
    </source>
</evidence>